<protein>
    <submittedName>
        <fullName evidence="1">Uncharacterized protein</fullName>
    </submittedName>
</protein>
<reference evidence="1" key="1">
    <citation type="journal article" date="2020" name="Nature">
        <title>Giant virus diversity and host interactions through global metagenomics.</title>
        <authorList>
            <person name="Schulz F."/>
            <person name="Roux S."/>
            <person name="Paez-Espino D."/>
            <person name="Jungbluth S."/>
            <person name="Walsh D.A."/>
            <person name="Denef V.J."/>
            <person name="McMahon K.D."/>
            <person name="Konstantinidis K.T."/>
            <person name="Eloe-Fadrosh E.A."/>
            <person name="Kyrpides N.C."/>
            <person name="Woyke T."/>
        </authorList>
    </citation>
    <scope>NUCLEOTIDE SEQUENCE</scope>
    <source>
        <strain evidence="1">GVMAG-M-3300009182-78</strain>
    </source>
</reference>
<name>A0A6C0B0B4_9ZZZZ</name>
<dbReference type="EMBL" id="MN739044">
    <property type="protein sequence ID" value="QHS85516.1"/>
    <property type="molecule type" value="Genomic_DNA"/>
</dbReference>
<sequence length="157" mass="18849">MSRNNYFLQRKSDNNNHRNMFSNKKTVPTYHYHDNEFPDLAVADKEKKEVEEGQHNVEALNFKDAALKESPEQTINRDILPDGWISYHYDCNRQIVKIDNSIQKTEEEEFEDEQIICNKLLLQNLLQYQLAYDEIHGEGEYDRVYSMKEDFYMIEEE</sequence>
<organism evidence="1">
    <name type="scientific">viral metagenome</name>
    <dbReference type="NCBI Taxonomy" id="1070528"/>
    <lineage>
        <taxon>unclassified sequences</taxon>
        <taxon>metagenomes</taxon>
        <taxon>organismal metagenomes</taxon>
    </lineage>
</organism>
<dbReference type="AlphaFoldDB" id="A0A6C0B0B4"/>
<evidence type="ECO:0000313" key="1">
    <source>
        <dbReference type="EMBL" id="QHS85516.1"/>
    </source>
</evidence>
<proteinExistence type="predicted"/>
<accession>A0A6C0B0B4</accession>